<keyword evidence="2" id="KW-1185">Reference proteome</keyword>
<protein>
    <submittedName>
        <fullName evidence="1">Uncharacterized protein</fullName>
    </submittedName>
</protein>
<proteinExistence type="predicted"/>
<evidence type="ECO:0000313" key="1">
    <source>
        <dbReference type="EMBL" id="VVU99710.1"/>
    </source>
</evidence>
<reference evidence="1" key="1">
    <citation type="submission" date="2019-09" db="EMBL/GenBank/DDBJ databases">
        <authorList>
            <person name="Rodrigo-Torres L."/>
            <person name="Arahal R. D."/>
            <person name="Lucena T."/>
        </authorList>
    </citation>
    <scope>NUCLEOTIDE SEQUENCE</scope>
    <source>
        <strain evidence="1">ISS653</strain>
    </source>
</reference>
<name>A0AC61Y5C6_9FLAO</name>
<gene>
    <name evidence="1" type="ORF">FVB9532_00967</name>
</gene>
<evidence type="ECO:0000313" key="2">
    <source>
        <dbReference type="Proteomes" id="UP000356253"/>
    </source>
</evidence>
<comment type="caution">
    <text evidence="1">The sequence shown here is derived from an EMBL/GenBank/DDBJ whole genome shotgun (WGS) entry which is preliminary data.</text>
</comment>
<sequence>MEVSKKHTALFHSVSVTLLIALLLLSPCKVRNLIQAEIGVTTTAASNKSKSTLSKTACVTAKEIATISSANTAEVQLYAVLPTPISFCWNAAEIKNQPCLINASQTRRNKSVPLYILYQNFRDHLPNPTLA</sequence>
<accession>A0AC61Y5C6</accession>
<dbReference type="EMBL" id="CABVMM010000003">
    <property type="protein sequence ID" value="VVU99710.1"/>
    <property type="molecule type" value="Genomic_DNA"/>
</dbReference>
<organism evidence="1 2">
    <name type="scientific">Mesonia oceanica</name>
    <dbReference type="NCBI Taxonomy" id="2687242"/>
    <lineage>
        <taxon>Bacteria</taxon>
        <taxon>Pseudomonadati</taxon>
        <taxon>Bacteroidota</taxon>
        <taxon>Flavobacteriia</taxon>
        <taxon>Flavobacteriales</taxon>
        <taxon>Flavobacteriaceae</taxon>
        <taxon>Mesonia</taxon>
    </lineage>
</organism>
<dbReference type="Proteomes" id="UP000356253">
    <property type="component" value="Unassembled WGS sequence"/>
</dbReference>